<feature type="non-terminal residue" evidence="1">
    <location>
        <position position="1"/>
    </location>
</feature>
<dbReference type="InterPro" id="IPR005198">
    <property type="entry name" value="Glyco_hydro_76"/>
</dbReference>
<dbReference type="Proteomes" id="UP000663864">
    <property type="component" value="Unassembled WGS sequence"/>
</dbReference>
<comment type="caution">
    <text evidence="1">The sequence shown here is derived from an EMBL/GenBank/DDBJ whole genome shotgun (WGS) entry which is preliminary data.</text>
</comment>
<dbReference type="GO" id="GO:0005975">
    <property type="term" value="P:carbohydrate metabolic process"/>
    <property type="evidence" value="ECO:0007669"/>
    <property type="project" value="InterPro"/>
</dbReference>
<evidence type="ECO:0008006" key="3">
    <source>
        <dbReference type="Google" id="ProtNLM"/>
    </source>
</evidence>
<organism evidence="1 2">
    <name type="scientific">Rotaria sordida</name>
    <dbReference type="NCBI Taxonomy" id="392033"/>
    <lineage>
        <taxon>Eukaryota</taxon>
        <taxon>Metazoa</taxon>
        <taxon>Spiralia</taxon>
        <taxon>Gnathifera</taxon>
        <taxon>Rotifera</taxon>
        <taxon>Eurotatoria</taxon>
        <taxon>Bdelloidea</taxon>
        <taxon>Philodinida</taxon>
        <taxon>Philodinidae</taxon>
        <taxon>Rotaria</taxon>
    </lineage>
</organism>
<dbReference type="SUPFAM" id="SSF48208">
    <property type="entry name" value="Six-hairpin glycosidases"/>
    <property type="match status" value="1"/>
</dbReference>
<dbReference type="InterPro" id="IPR053169">
    <property type="entry name" value="MUG_Protein"/>
</dbReference>
<dbReference type="AlphaFoldDB" id="A0A815JUR3"/>
<evidence type="ECO:0000313" key="1">
    <source>
        <dbReference type="EMBL" id="CAF1386928.1"/>
    </source>
</evidence>
<proteinExistence type="predicted"/>
<dbReference type="InterPro" id="IPR008928">
    <property type="entry name" value="6-hairpin_glycosidase_sf"/>
</dbReference>
<dbReference type="EMBL" id="CAJNOT010003492">
    <property type="protein sequence ID" value="CAF1386928.1"/>
    <property type="molecule type" value="Genomic_DNA"/>
</dbReference>
<evidence type="ECO:0000313" key="2">
    <source>
        <dbReference type="Proteomes" id="UP000663864"/>
    </source>
</evidence>
<dbReference type="PANTHER" id="PTHR47791">
    <property type="entry name" value="MEIOTICALLY UP-REGULATED GENE 191 PROTEIN"/>
    <property type="match status" value="1"/>
</dbReference>
<dbReference type="PANTHER" id="PTHR47791:SF3">
    <property type="entry name" value="MEIOTICALLY UP-REGULATED GENE 191 PROTEIN"/>
    <property type="match status" value="1"/>
</dbReference>
<gene>
    <name evidence="1" type="ORF">ZHD862_LOCUS32417</name>
</gene>
<name>A0A815JUR3_9BILA</name>
<protein>
    <recommendedName>
        <fullName evidence="3">Mannan endo-1,6-alpha-mannosidase</fullName>
    </recommendedName>
</protein>
<sequence length="272" mass="30633">MRLHPYASLLARPPTYYLDWAFKEWQWFERSGLINGDYLINDGLSSSNQAISTSHEGNLDRLTDGTCLNNNGTTWTYNQGVILSGLALLYNATRNATLLDIAQKIADATIQRLTYSDGILKEPCEPNCDFNQKLFKGIFVRHLAYLIPYLTDAAHIQQYRSFLQQNAESVWTSRRCEVDGLYSLIWSNQFSNSCEPSHNTSTTSAAWDLFVSVAKTKPPSIRSSSNWTLLGLGNCMDDKNASMPNFNKMNVTETVCRTTAEQDQGAVAYDHQ</sequence>
<reference evidence="1" key="1">
    <citation type="submission" date="2021-02" db="EMBL/GenBank/DDBJ databases">
        <authorList>
            <person name="Nowell W R."/>
        </authorList>
    </citation>
    <scope>NUCLEOTIDE SEQUENCE</scope>
</reference>
<accession>A0A815JUR3</accession>
<dbReference type="Gene3D" id="1.50.10.20">
    <property type="match status" value="1"/>
</dbReference>
<dbReference type="Pfam" id="PF03663">
    <property type="entry name" value="Glyco_hydro_76"/>
    <property type="match status" value="1"/>
</dbReference>